<keyword evidence="14" id="KW-1185">Reference proteome</keyword>
<evidence type="ECO:0000256" key="7">
    <source>
        <dbReference type="ARBA" id="ARBA00022617"/>
    </source>
</evidence>
<dbReference type="GeneID" id="115019968"/>
<evidence type="ECO:0000256" key="8">
    <source>
        <dbReference type="ARBA" id="ARBA00022723"/>
    </source>
</evidence>
<dbReference type="PANTHER" id="PTHR22917:SF9">
    <property type="entry name" value="HEMOPEXIN"/>
    <property type="match status" value="1"/>
</dbReference>
<evidence type="ECO:0000313" key="15">
    <source>
        <dbReference type="RefSeq" id="XP_029305625.1"/>
    </source>
</evidence>
<name>A0A6J2R8G5_COTGO</name>
<keyword evidence="11" id="KW-0408">Iron</keyword>
<keyword evidence="12" id="KW-0325">Glycoprotein</keyword>
<reference evidence="15 16" key="1">
    <citation type="submission" date="2025-04" db="UniProtKB">
        <authorList>
            <consortium name="RefSeq"/>
        </authorList>
    </citation>
    <scope>IDENTIFICATION</scope>
</reference>
<evidence type="ECO:0000256" key="1">
    <source>
        <dbReference type="ARBA" id="ARBA00002031"/>
    </source>
</evidence>
<dbReference type="Proteomes" id="UP000504630">
    <property type="component" value="Chromosome 2"/>
</dbReference>
<keyword evidence="6" id="KW-0964">Secreted</keyword>
<comment type="subcellular location">
    <subcellularLocation>
        <location evidence="2">Secreted</location>
    </subcellularLocation>
</comment>
<dbReference type="GO" id="GO:0046872">
    <property type="term" value="F:metal ion binding"/>
    <property type="evidence" value="ECO:0007669"/>
    <property type="project" value="UniProtKB-KW"/>
</dbReference>
<proteinExistence type="inferred from homology"/>
<evidence type="ECO:0000256" key="11">
    <source>
        <dbReference type="ARBA" id="ARBA00023004"/>
    </source>
</evidence>
<dbReference type="PROSITE" id="PS51642">
    <property type="entry name" value="HEMOPEXIN_2"/>
    <property type="match status" value="5"/>
</dbReference>
<feature type="repeat" description="Hemopexin" evidence="13">
    <location>
        <begin position="133"/>
        <end position="173"/>
    </location>
</feature>
<protein>
    <recommendedName>
        <fullName evidence="4">Hemopexin</fullName>
    </recommendedName>
</protein>
<dbReference type="SMART" id="SM00120">
    <property type="entry name" value="HX"/>
    <property type="match status" value="7"/>
</dbReference>
<dbReference type="InterPro" id="IPR018487">
    <property type="entry name" value="Hemopexin-like_repeat"/>
</dbReference>
<feature type="repeat" description="Hemopexin" evidence="13">
    <location>
        <begin position="473"/>
        <end position="522"/>
    </location>
</feature>
<dbReference type="Pfam" id="PF00045">
    <property type="entry name" value="Hemopexin"/>
    <property type="match status" value="1"/>
</dbReference>
<evidence type="ECO:0000256" key="6">
    <source>
        <dbReference type="ARBA" id="ARBA00022525"/>
    </source>
</evidence>
<comment type="similarity">
    <text evidence="3">Belongs to the hemopexin family.</text>
</comment>
<evidence type="ECO:0000313" key="14">
    <source>
        <dbReference type="Proteomes" id="UP000504630"/>
    </source>
</evidence>
<dbReference type="RefSeq" id="XP_029305634.1">
    <property type="nucleotide sequence ID" value="XM_029449774.1"/>
</dbReference>
<keyword evidence="8" id="KW-0479">Metal-binding</keyword>
<evidence type="ECO:0000256" key="5">
    <source>
        <dbReference type="ARBA" id="ARBA00022448"/>
    </source>
</evidence>
<dbReference type="GO" id="GO:0005615">
    <property type="term" value="C:extracellular space"/>
    <property type="evidence" value="ECO:0007669"/>
    <property type="project" value="TreeGrafter"/>
</dbReference>
<evidence type="ECO:0000256" key="3">
    <source>
        <dbReference type="ARBA" id="ARBA00011072"/>
    </source>
</evidence>
<comment type="function">
    <text evidence="1">Binds heme and transports it to the liver for breakdown and iron recovery, after which the free hemopexin returns to the circulation.</text>
</comment>
<dbReference type="RefSeq" id="XP_029305625.1">
    <property type="nucleotide sequence ID" value="XM_029449765.1"/>
</dbReference>
<dbReference type="Gene3D" id="2.110.10.10">
    <property type="entry name" value="Hemopexin-like domain"/>
    <property type="match status" value="2"/>
</dbReference>
<keyword evidence="5" id="KW-0813">Transport</keyword>
<dbReference type="CDD" id="cd00094">
    <property type="entry name" value="HX"/>
    <property type="match status" value="1"/>
</dbReference>
<evidence type="ECO:0000313" key="16">
    <source>
        <dbReference type="RefSeq" id="XP_029305634.1"/>
    </source>
</evidence>
<feature type="repeat" description="Hemopexin" evidence="13">
    <location>
        <begin position="179"/>
        <end position="231"/>
    </location>
</feature>
<evidence type="ECO:0000256" key="10">
    <source>
        <dbReference type="ARBA" id="ARBA00022737"/>
    </source>
</evidence>
<dbReference type="InterPro" id="IPR051298">
    <property type="entry name" value="Heme_transport/Cell_adhesion"/>
</dbReference>
<evidence type="ECO:0000256" key="4">
    <source>
        <dbReference type="ARBA" id="ARBA00013632"/>
    </source>
</evidence>
<gene>
    <name evidence="15 16" type="primary">hpx</name>
</gene>
<evidence type="ECO:0000256" key="2">
    <source>
        <dbReference type="ARBA" id="ARBA00004613"/>
    </source>
</evidence>
<organism evidence="14 15">
    <name type="scientific">Cottoperca gobio</name>
    <name type="common">Frogmouth</name>
    <name type="synonym">Aphritis gobio</name>
    <dbReference type="NCBI Taxonomy" id="56716"/>
    <lineage>
        <taxon>Eukaryota</taxon>
        <taxon>Metazoa</taxon>
        <taxon>Chordata</taxon>
        <taxon>Craniata</taxon>
        <taxon>Vertebrata</taxon>
        <taxon>Euteleostomi</taxon>
        <taxon>Actinopterygii</taxon>
        <taxon>Neopterygii</taxon>
        <taxon>Teleostei</taxon>
        <taxon>Neoteleostei</taxon>
        <taxon>Acanthomorphata</taxon>
        <taxon>Eupercaria</taxon>
        <taxon>Perciformes</taxon>
        <taxon>Notothenioidei</taxon>
        <taxon>Bovichtidae</taxon>
        <taxon>Cottoperca</taxon>
    </lineage>
</organism>
<keyword evidence="9" id="KW-0732">Signal</keyword>
<dbReference type="SUPFAM" id="SSF50923">
    <property type="entry name" value="Hemopexin-like domain"/>
    <property type="match status" value="2"/>
</dbReference>
<dbReference type="InterPro" id="IPR036375">
    <property type="entry name" value="Hemopexin-like_dom_sf"/>
</dbReference>
<feature type="repeat" description="Hemopexin" evidence="13">
    <location>
        <begin position="277"/>
        <end position="323"/>
    </location>
</feature>
<dbReference type="AlphaFoldDB" id="A0A6J2R8G5"/>
<evidence type="ECO:0000256" key="9">
    <source>
        <dbReference type="ARBA" id="ARBA00022729"/>
    </source>
</evidence>
<dbReference type="InterPro" id="IPR000585">
    <property type="entry name" value="Hemopexin-like_dom"/>
</dbReference>
<evidence type="ECO:0000256" key="13">
    <source>
        <dbReference type="PROSITE-ProRule" id="PRU01011"/>
    </source>
</evidence>
<accession>A0A6J2R8G5</accession>
<dbReference type="CTD" id="767787"/>
<dbReference type="FunFam" id="2.110.10.10:FF:000009">
    <property type="entry name" value="Hemopexin"/>
    <property type="match status" value="1"/>
</dbReference>
<keyword evidence="7" id="KW-0349">Heme</keyword>
<feature type="repeat" description="Hemopexin" evidence="13">
    <location>
        <begin position="383"/>
        <end position="430"/>
    </location>
</feature>
<sequence>MTEDASRNFTFQSFHPAQILNERNYTNQHMKNAMNRKREGSEVRWGIDRERWRQEELEAAGQREQRRKKHTPGVQYKVQVQLLHQKTSSGLHIMELFIKTLVLCLALALTNGAPANPQDVAVDDAVLPDRCEGIEFDAITPDENGNTFFFRGSHLWKGFHGPAQLSNESFKELDDIHHIGHVDAAFRMHNVENPDDHDHIYFFLDDKVFSYFNHTLEDGYPKEIQEDFPGVPAHLDAAVECPKGECMADSVLFFKGHDMYIYDITTKTVKIKTWSHLPVCTSALRWMEQYYCFHGHNFTKFNPISGEVSNAYPKDARRYFMKCPNFGHGGKYVLNCSNVKIDAITTDDAGKSYLFAGRIYMRLDTHRDGLHAFQITRAWKNVTSGVDAVFSYADKIYLIKDDQVYIYKAAAQYILIEGYPKTLKEELGIEGKVDAAFVCPDDHTVHVIQGQIISDVDLTATPRVVTHALPMSLSDIDAALCSAEGIQMFKGSQYYHYESAMTLALSRIAPRPKSVTNAMMGCQE</sequence>
<evidence type="ECO:0000256" key="12">
    <source>
        <dbReference type="ARBA" id="ARBA00023180"/>
    </source>
</evidence>
<dbReference type="PANTHER" id="PTHR22917">
    <property type="entry name" value="HEMOPEXIN DOMAIN-CONTAINING PROTEIN"/>
    <property type="match status" value="1"/>
</dbReference>
<keyword evidence="10" id="KW-0677">Repeat</keyword>